<dbReference type="Proteomes" id="UP000787472">
    <property type="component" value="Unassembled WGS sequence"/>
</dbReference>
<feature type="binding site" evidence="18">
    <location>
        <position position="171"/>
    </location>
    <ligand>
        <name>(6S)-NADPHX</name>
        <dbReference type="ChEBI" id="CHEBI:64076"/>
    </ligand>
</feature>
<comment type="similarity">
    <text evidence="4 19">In the C-terminal section; belongs to the NnrD/CARKD family.</text>
</comment>
<dbReference type="PROSITE" id="PS01050">
    <property type="entry name" value="YJEF_C_2"/>
    <property type="match status" value="1"/>
</dbReference>
<evidence type="ECO:0000256" key="14">
    <source>
        <dbReference type="ARBA" id="ARBA00025153"/>
    </source>
</evidence>
<keyword evidence="7 17" id="KW-0067">ATP-binding</keyword>
<protein>
    <recommendedName>
        <fullName evidence="19">Bifunctional NAD(P)H-hydrate repair enzyme</fullName>
    </recommendedName>
    <alternativeName>
        <fullName evidence="19">Nicotinamide nucleotide repair protein</fullName>
    </alternativeName>
    <domain>
        <recommendedName>
            <fullName evidence="19">ADP-dependent (S)-NAD(P)H-hydrate dehydratase</fullName>
            <ecNumber evidence="19">4.2.1.136</ecNumber>
        </recommendedName>
        <alternativeName>
            <fullName evidence="19">ADP-dependent NAD(P)HX dehydratase</fullName>
        </alternativeName>
    </domain>
    <domain>
        <recommendedName>
            <fullName evidence="19">NAD(P)H-hydrate epimerase</fullName>
            <ecNumber evidence="19">5.1.99.6</ecNumber>
        </recommendedName>
    </domain>
</protein>
<feature type="binding site" evidence="17">
    <location>
        <position position="385"/>
    </location>
    <ligand>
        <name>(6S)-NADPHX</name>
        <dbReference type="ChEBI" id="CHEBI:64076"/>
    </ligand>
</feature>
<dbReference type="Gene3D" id="3.40.1190.20">
    <property type="match status" value="1"/>
</dbReference>
<dbReference type="EMBL" id="JAAONZ010000024">
    <property type="protein sequence ID" value="NHO68118.1"/>
    <property type="molecule type" value="Genomic_DNA"/>
</dbReference>
<evidence type="ECO:0000256" key="8">
    <source>
        <dbReference type="ARBA" id="ARBA00022857"/>
    </source>
</evidence>
<feature type="binding site" evidence="18">
    <location>
        <position position="138"/>
    </location>
    <ligand>
        <name>K(+)</name>
        <dbReference type="ChEBI" id="CHEBI:29103"/>
    </ligand>
</feature>
<evidence type="ECO:0000256" key="4">
    <source>
        <dbReference type="ARBA" id="ARBA00009524"/>
    </source>
</evidence>
<feature type="domain" description="YjeF C-terminal" evidence="20">
    <location>
        <begin position="238"/>
        <end position="511"/>
    </location>
</feature>
<comment type="caution">
    <text evidence="22">The sequence shown here is derived from an EMBL/GenBank/DDBJ whole genome shotgun (WGS) entry which is preliminary data.</text>
</comment>
<comment type="function">
    <text evidence="17">Catalyzes the dehydration of the S-form of NAD(P)HX at the expense of ADP, which is converted to AMP. Together with NAD(P)HX epimerase, which catalyzes the epimerization of the S- and R-forms, the enzyme allows the repair of both epimers of NAD(P)HX, a damaged form of NAD(P)H that is a result of enzymatic or heat-dependent hydration.</text>
</comment>
<feature type="domain" description="YjeF N-terminal" evidence="21">
    <location>
        <begin position="27"/>
        <end position="228"/>
    </location>
</feature>
<evidence type="ECO:0000256" key="6">
    <source>
        <dbReference type="ARBA" id="ARBA00022741"/>
    </source>
</evidence>
<dbReference type="Pfam" id="PF01256">
    <property type="entry name" value="Carb_kinase"/>
    <property type="match status" value="1"/>
</dbReference>
<feature type="binding site" evidence="18">
    <location>
        <begin position="142"/>
        <end position="148"/>
    </location>
    <ligand>
        <name>(6S)-NADPHX</name>
        <dbReference type="ChEBI" id="CHEBI:64076"/>
    </ligand>
</feature>
<dbReference type="HAMAP" id="MF_01966">
    <property type="entry name" value="NADHX_epimerase"/>
    <property type="match status" value="1"/>
</dbReference>
<reference evidence="22" key="1">
    <citation type="submission" date="2020-03" db="EMBL/GenBank/DDBJ databases">
        <authorList>
            <person name="Guo F."/>
        </authorList>
    </citation>
    <scope>NUCLEOTIDE SEQUENCE</scope>
    <source>
        <strain evidence="22">JCM 30134</strain>
    </source>
</reference>
<accession>A0A9E5T4H4</accession>
<comment type="similarity">
    <text evidence="18">Belongs to the NnrE/AIBP family.</text>
</comment>
<keyword evidence="8 17" id="KW-0521">NADP</keyword>
<dbReference type="PIRSF" id="PIRSF017184">
    <property type="entry name" value="Nnr"/>
    <property type="match status" value="1"/>
</dbReference>
<dbReference type="GO" id="GO:0052855">
    <property type="term" value="F:ADP-dependent NAD(P)H-hydrate dehydratase activity"/>
    <property type="evidence" value="ECO:0007669"/>
    <property type="project" value="UniProtKB-UniRule"/>
</dbReference>
<proteinExistence type="inferred from homology"/>
<dbReference type="FunFam" id="3.40.1190.20:FF:000017">
    <property type="entry name" value="Multifunctional fusion protein"/>
    <property type="match status" value="1"/>
</dbReference>
<comment type="caution">
    <text evidence="18">Lacks conserved residue(s) required for the propagation of feature annotation.</text>
</comment>
<comment type="similarity">
    <text evidence="17">Belongs to the NnrD/CARKD family.</text>
</comment>
<comment type="cofactor">
    <cofactor evidence="18 19">
        <name>K(+)</name>
        <dbReference type="ChEBI" id="CHEBI:29103"/>
    </cofactor>
    <text evidence="18 19">Binds 1 potassium ion per subunit.</text>
</comment>
<feature type="binding site" evidence="17">
    <location>
        <position position="334"/>
    </location>
    <ligand>
        <name>(6S)-NADPHX</name>
        <dbReference type="ChEBI" id="CHEBI:64076"/>
    </ligand>
</feature>
<keyword evidence="13" id="KW-0511">Multifunctional enzyme</keyword>
<dbReference type="GO" id="GO:0046872">
    <property type="term" value="F:metal ion binding"/>
    <property type="evidence" value="ECO:0007669"/>
    <property type="project" value="UniProtKB-UniRule"/>
</dbReference>
<evidence type="ECO:0000256" key="16">
    <source>
        <dbReference type="ARBA" id="ARBA00049209"/>
    </source>
</evidence>
<dbReference type="InterPro" id="IPR029056">
    <property type="entry name" value="Ribokinase-like"/>
</dbReference>
<sequence>MSDAPSSSVTVPYSRILPADLYRAEQVRELDRCAIEEHGIAGIHLMKRAGRAAFTALLERWPEPEQITVLCGAGNNGGDGYVIAALAAQRRIPVTVIYVADPDKLQGDARTAYEFARREGVIMQPLQESQGFSGVVVDAMLGTGLKGDVHGAFQQAIAWLNNSGAPVLAVDLPSGLCADTGRELGVAVKADVTVSFIGLKQGLLTARGPALTGELLFADLDVPVEVLRTQAASVERLQLNQLLKQLSDRDEDAHKGNFGHVMVIGGDIGYAGAAAMAGEASARMGAGLTSVATQPEHVSAIIARRPELMVLGVPSGQALEPLLQRPSVLVLGPGLGRTPWSEQMLQQAVASGLPMVLDADGLNLLAEGRVLANTTHRDNWILTPHPGEAARLLGCSTGEVQKDRYAAAKQLQSRFGGTVLLKGAGTVIAAADGSLSVANVGNPGMASGGMGDVLSGVIGGLLAQGLEPCSATKLAVCLHGTAADLAAEENGQRGLLATDLMPYLRQLLNSQMA</sequence>
<dbReference type="GO" id="GO:0046496">
    <property type="term" value="P:nicotinamide nucleotide metabolic process"/>
    <property type="evidence" value="ECO:0007669"/>
    <property type="project" value="UniProtKB-UniRule"/>
</dbReference>
<dbReference type="InterPro" id="IPR004443">
    <property type="entry name" value="YjeF_N_dom"/>
</dbReference>
<organism evidence="22 23">
    <name type="scientific">Pseudomaricurvus hydrocarbonicus</name>
    <dbReference type="NCBI Taxonomy" id="1470433"/>
    <lineage>
        <taxon>Bacteria</taxon>
        <taxon>Pseudomonadati</taxon>
        <taxon>Pseudomonadota</taxon>
        <taxon>Gammaproteobacteria</taxon>
        <taxon>Cellvibrionales</taxon>
        <taxon>Cellvibrionaceae</taxon>
        <taxon>Pseudomaricurvus</taxon>
    </lineage>
</organism>
<dbReference type="SUPFAM" id="SSF53613">
    <property type="entry name" value="Ribokinase-like"/>
    <property type="match status" value="1"/>
</dbReference>
<keyword evidence="10 17" id="KW-0520">NAD</keyword>
<dbReference type="PANTHER" id="PTHR12592">
    <property type="entry name" value="ATP-DEPENDENT (S)-NAD(P)H-HYDRATE DEHYDRATASE FAMILY MEMBER"/>
    <property type="match status" value="1"/>
</dbReference>
<dbReference type="GO" id="GO:0110051">
    <property type="term" value="P:metabolite repair"/>
    <property type="evidence" value="ECO:0007669"/>
    <property type="project" value="TreeGrafter"/>
</dbReference>
<evidence type="ECO:0000313" key="23">
    <source>
        <dbReference type="Proteomes" id="UP000787472"/>
    </source>
</evidence>
<keyword evidence="12 17" id="KW-0456">Lyase</keyword>
<dbReference type="EC" id="5.1.99.6" evidence="19"/>
<feature type="binding site" evidence="17">
    <location>
        <position position="451"/>
    </location>
    <ligand>
        <name>AMP</name>
        <dbReference type="ChEBI" id="CHEBI:456215"/>
    </ligand>
</feature>
<comment type="catalytic activity">
    <reaction evidence="16 17 19">
        <text>(6S)-NADPHX + ADP = AMP + phosphate + NADPH + H(+)</text>
        <dbReference type="Rhea" id="RHEA:32235"/>
        <dbReference type="ChEBI" id="CHEBI:15378"/>
        <dbReference type="ChEBI" id="CHEBI:43474"/>
        <dbReference type="ChEBI" id="CHEBI:57783"/>
        <dbReference type="ChEBI" id="CHEBI:64076"/>
        <dbReference type="ChEBI" id="CHEBI:456215"/>
        <dbReference type="ChEBI" id="CHEBI:456216"/>
        <dbReference type="EC" id="4.2.1.136"/>
    </reaction>
</comment>
<comment type="function">
    <text evidence="18">Catalyzes the epimerization of the S- and R-forms of NAD(P)HX, a damaged form of NAD(P)H that is a result of enzymatic or heat-dependent hydration. This is a prerequisite for the S-specific NAD(P)H-hydrate dehydratase to allow the repair of both epimers of NAD(P)HX.</text>
</comment>
<name>A0A9E5T4H4_9GAMM</name>
<dbReference type="EC" id="4.2.1.136" evidence="19"/>
<evidence type="ECO:0000313" key="22">
    <source>
        <dbReference type="EMBL" id="NHO68118.1"/>
    </source>
</evidence>
<evidence type="ECO:0000256" key="2">
    <source>
        <dbReference type="ARBA" id="ARBA00000909"/>
    </source>
</evidence>
<dbReference type="AlphaFoldDB" id="A0A9E5T4H4"/>
<evidence type="ECO:0000256" key="7">
    <source>
        <dbReference type="ARBA" id="ARBA00022840"/>
    </source>
</evidence>
<evidence type="ECO:0000259" key="20">
    <source>
        <dbReference type="PROSITE" id="PS51383"/>
    </source>
</evidence>
<evidence type="ECO:0000256" key="9">
    <source>
        <dbReference type="ARBA" id="ARBA00022958"/>
    </source>
</evidence>
<comment type="catalytic activity">
    <reaction evidence="15 17 19">
        <text>(6S)-NADHX + ADP = AMP + phosphate + NADH + H(+)</text>
        <dbReference type="Rhea" id="RHEA:32223"/>
        <dbReference type="ChEBI" id="CHEBI:15378"/>
        <dbReference type="ChEBI" id="CHEBI:43474"/>
        <dbReference type="ChEBI" id="CHEBI:57945"/>
        <dbReference type="ChEBI" id="CHEBI:64074"/>
        <dbReference type="ChEBI" id="CHEBI:456215"/>
        <dbReference type="ChEBI" id="CHEBI:456216"/>
        <dbReference type="EC" id="4.2.1.136"/>
    </reaction>
</comment>
<dbReference type="PANTHER" id="PTHR12592:SF0">
    <property type="entry name" value="ATP-DEPENDENT (S)-NAD(P)H-HYDRATE DEHYDRATASE"/>
    <property type="match status" value="1"/>
</dbReference>
<evidence type="ECO:0000256" key="5">
    <source>
        <dbReference type="ARBA" id="ARBA00022723"/>
    </source>
</evidence>
<feature type="binding site" evidence="17">
    <location>
        <position position="273"/>
    </location>
    <ligand>
        <name>(6S)-NADPHX</name>
        <dbReference type="ChEBI" id="CHEBI:64076"/>
    </ligand>
</feature>
<feature type="binding site" evidence="18">
    <location>
        <begin position="75"/>
        <end position="79"/>
    </location>
    <ligand>
        <name>(6S)-NADPHX</name>
        <dbReference type="ChEBI" id="CHEBI:64076"/>
    </ligand>
</feature>
<keyword evidence="23" id="KW-1185">Reference proteome</keyword>
<dbReference type="InterPro" id="IPR017953">
    <property type="entry name" value="Carbohydrate_kinase_pred_CS"/>
</dbReference>
<dbReference type="HAMAP" id="MF_01965">
    <property type="entry name" value="NADHX_dehydratase"/>
    <property type="match status" value="1"/>
</dbReference>
<dbReference type="NCBIfam" id="TIGR00196">
    <property type="entry name" value="yjeF_cterm"/>
    <property type="match status" value="1"/>
</dbReference>
<dbReference type="InterPro" id="IPR036652">
    <property type="entry name" value="YjeF_N_dom_sf"/>
</dbReference>
<dbReference type="RefSeq" id="WP_167191813.1">
    <property type="nucleotide sequence ID" value="NZ_JAAONZ010000024.1"/>
</dbReference>
<comment type="similarity">
    <text evidence="3 19">In the N-terminal section; belongs to the NnrE/AIBP family.</text>
</comment>
<dbReference type="PROSITE" id="PS51385">
    <property type="entry name" value="YJEF_N"/>
    <property type="match status" value="1"/>
</dbReference>
<comment type="cofactor">
    <cofactor evidence="17">
        <name>Mg(2+)</name>
        <dbReference type="ChEBI" id="CHEBI:18420"/>
    </cofactor>
</comment>
<dbReference type="NCBIfam" id="TIGR00197">
    <property type="entry name" value="yjeF_nterm"/>
    <property type="match status" value="1"/>
</dbReference>
<comment type="subunit">
    <text evidence="17">Homotetramer.</text>
</comment>
<keyword evidence="9 18" id="KW-0630">Potassium</keyword>
<evidence type="ECO:0000256" key="19">
    <source>
        <dbReference type="PIRNR" id="PIRNR017184"/>
    </source>
</evidence>
<gene>
    <name evidence="18" type="primary">nnrE</name>
    <name evidence="17" type="synonym">nnrD</name>
    <name evidence="22" type="ORF">G8770_21425</name>
</gene>
<comment type="catalytic activity">
    <reaction evidence="1 18 19">
        <text>(6R)-NADHX = (6S)-NADHX</text>
        <dbReference type="Rhea" id="RHEA:32215"/>
        <dbReference type="ChEBI" id="CHEBI:64074"/>
        <dbReference type="ChEBI" id="CHEBI:64075"/>
        <dbReference type="EC" id="5.1.99.6"/>
    </reaction>
</comment>
<comment type="function">
    <text evidence="14 19">Bifunctional enzyme that catalyzes the epimerization of the S- and R-forms of NAD(P)HX and the dehydration of the S-form of NAD(P)HX at the expense of ADP, which is converted to AMP. This allows the repair of both epimers of NAD(P)HX, a damaged form of NAD(P)H that is a result of enzymatic or heat-dependent hydration.</text>
</comment>
<dbReference type="InterPro" id="IPR030677">
    <property type="entry name" value="Nnr"/>
</dbReference>
<evidence type="ECO:0000256" key="12">
    <source>
        <dbReference type="ARBA" id="ARBA00023239"/>
    </source>
</evidence>
<dbReference type="SUPFAM" id="SSF64153">
    <property type="entry name" value="YjeF N-terminal domain-like"/>
    <property type="match status" value="1"/>
</dbReference>
<dbReference type="InterPro" id="IPR000631">
    <property type="entry name" value="CARKD"/>
</dbReference>
<evidence type="ECO:0000256" key="13">
    <source>
        <dbReference type="ARBA" id="ARBA00023268"/>
    </source>
</evidence>
<evidence type="ECO:0000256" key="18">
    <source>
        <dbReference type="HAMAP-Rule" id="MF_01966"/>
    </source>
</evidence>
<dbReference type="Pfam" id="PF03853">
    <property type="entry name" value="YjeF_N"/>
    <property type="match status" value="1"/>
</dbReference>
<dbReference type="CDD" id="cd01171">
    <property type="entry name" value="YXKO-related"/>
    <property type="match status" value="1"/>
</dbReference>
<feature type="binding site" evidence="18">
    <location>
        <position position="174"/>
    </location>
    <ligand>
        <name>K(+)</name>
        <dbReference type="ChEBI" id="CHEBI:29103"/>
    </ligand>
</feature>
<feature type="binding site" evidence="18">
    <location>
        <position position="76"/>
    </location>
    <ligand>
        <name>K(+)</name>
        <dbReference type="ChEBI" id="CHEBI:29103"/>
    </ligand>
</feature>
<keyword evidence="11 18" id="KW-0413">Isomerase</keyword>
<evidence type="ECO:0000256" key="3">
    <source>
        <dbReference type="ARBA" id="ARBA00006001"/>
    </source>
</evidence>
<dbReference type="Gene3D" id="3.40.50.10260">
    <property type="entry name" value="YjeF N-terminal domain"/>
    <property type="match status" value="1"/>
</dbReference>
<keyword evidence="5 18" id="KW-0479">Metal-binding</keyword>
<comment type="catalytic activity">
    <reaction evidence="2 18 19">
        <text>(6R)-NADPHX = (6S)-NADPHX</text>
        <dbReference type="Rhea" id="RHEA:32227"/>
        <dbReference type="ChEBI" id="CHEBI:64076"/>
        <dbReference type="ChEBI" id="CHEBI:64077"/>
        <dbReference type="EC" id="5.1.99.6"/>
    </reaction>
</comment>
<feature type="binding site" evidence="17">
    <location>
        <begin position="422"/>
        <end position="426"/>
    </location>
    <ligand>
        <name>AMP</name>
        <dbReference type="ChEBI" id="CHEBI:456215"/>
    </ligand>
</feature>
<evidence type="ECO:0000256" key="10">
    <source>
        <dbReference type="ARBA" id="ARBA00023027"/>
    </source>
</evidence>
<evidence type="ECO:0000259" key="21">
    <source>
        <dbReference type="PROSITE" id="PS51385"/>
    </source>
</evidence>
<dbReference type="GO" id="GO:0052856">
    <property type="term" value="F:NAD(P)HX epimerase activity"/>
    <property type="evidence" value="ECO:0007669"/>
    <property type="project" value="UniProtKB-UniRule"/>
</dbReference>
<keyword evidence="6 17" id="KW-0547">Nucleotide-binding</keyword>
<dbReference type="GO" id="GO:0005524">
    <property type="term" value="F:ATP binding"/>
    <property type="evidence" value="ECO:0007669"/>
    <property type="project" value="UniProtKB-UniRule"/>
</dbReference>
<feature type="binding site" evidence="17">
    <location>
        <position position="452"/>
    </location>
    <ligand>
        <name>(6S)-NADPHX</name>
        <dbReference type="ChEBI" id="CHEBI:64076"/>
    </ligand>
</feature>
<dbReference type="PROSITE" id="PS51383">
    <property type="entry name" value="YJEF_C_3"/>
    <property type="match status" value="1"/>
</dbReference>
<evidence type="ECO:0000256" key="1">
    <source>
        <dbReference type="ARBA" id="ARBA00000013"/>
    </source>
</evidence>
<evidence type="ECO:0000256" key="11">
    <source>
        <dbReference type="ARBA" id="ARBA00023235"/>
    </source>
</evidence>
<evidence type="ECO:0000256" key="17">
    <source>
        <dbReference type="HAMAP-Rule" id="MF_01965"/>
    </source>
</evidence>
<evidence type="ECO:0000256" key="15">
    <source>
        <dbReference type="ARBA" id="ARBA00048238"/>
    </source>
</evidence>